<dbReference type="InterPro" id="IPR012338">
    <property type="entry name" value="Beta-lactam/transpept-like"/>
</dbReference>
<dbReference type="OrthoDB" id="9762883at2"/>
<protein>
    <submittedName>
        <fullName evidence="1">Beta-lactamase class D</fullName>
    </submittedName>
</protein>
<evidence type="ECO:0000313" key="1">
    <source>
        <dbReference type="EMBL" id="SHK69032.1"/>
    </source>
</evidence>
<dbReference type="EMBL" id="FQZK01000028">
    <property type="protein sequence ID" value="SHK69032.1"/>
    <property type="molecule type" value="Genomic_DNA"/>
</dbReference>
<dbReference type="PROSITE" id="PS51257">
    <property type="entry name" value="PROKAR_LIPOPROTEIN"/>
    <property type="match status" value="1"/>
</dbReference>
<dbReference type="SUPFAM" id="SSF56601">
    <property type="entry name" value="beta-lactamase/transpeptidase-like"/>
    <property type="match status" value="1"/>
</dbReference>
<gene>
    <name evidence="1" type="ORF">SAMN05421803_12814</name>
</gene>
<reference evidence="1 2" key="1">
    <citation type="submission" date="2016-11" db="EMBL/GenBank/DDBJ databases">
        <authorList>
            <person name="Jaros S."/>
            <person name="Januszkiewicz K."/>
            <person name="Wedrychowicz H."/>
        </authorList>
    </citation>
    <scope>NUCLEOTIDE SEQUENCE [LARGE SCALE GENOMIC DNA]</scope>
    <source>
        <strain evidence="1 2">CGMCC 4.5723</strain>
    </source>
</reference>
<keyword evidence="2" id="KW-1185">Reference proteome</keyword>
<dbReference type="Proteomes" id="UP000184452">
    <property type="component" value="Unassembled WGS sequence"/>
</dbReference>
<name>A0A1M6UII8_9ACTN</name>
<sequence>MLVDTRGMRRIGCASVAGATVAALLGCAAPREEAAPVQGAGNAAAVGGDVAAVERADLAGVFARAGAAGTFVLYDSRDRTSVLVDPERARERAVPGETFELVTALAALQTGAVSDAGAVVGAGRDAHRGAVERVGRERLAAWVDRFDYGDRDLGTGGDDFWARGPLGVSAVEQTEFLAGLARGELPVEAAHQEALHAATLVEETAEYGLHARSACEGGGAPGWWVGWVAGGEGAHTFALRLEAGPGEDAYGTGDCEALGRELLAALDVLPEDAGTR</sequence>
<accession>A0A1M6UII8</accession>
<dbReference type="Gene3D" id="3.40.710.10">
    <property type="entry name" value="DD-peptidase/beta-lactamase superfamily"/>
    <property type="match status" value="2"/>
</dbReference>
<evidence type="ECO:0000313" key="2">
    <source>
        <dbReference type="Proteomes" id="UP000184452"/>
    </source>
</evidence>
<dbReference type="AlphaFoldDB" id="A0A1M6UII8"/>
<organism evidence="1 2">
    <name type="scientific">Nocardiopsis flavescens</name>
    <dbReference type="NCBI Taxonomy" id="758803"/>
    <lineage>
        <taxon>Bacteria</taxon>
        <taxon>Bacillati</taxon>
        <taxon>Actinomycetota</taxon>
        <taxon>Actinomycetes</taxon>
        <taxon>Streptosporangiales</taxon>
        <taxon>Nocardiopsidaceae</taxon>
        <taxon>Nocardiopsis</taxon>
    </lineage>
</organism>
<proteinExistence type="predicted"/>